<evidence type="ECO:0000256" key="1">
    <source>
        <dbReference type="ARBA" id="ARBA00022723"/>
    </source>
</evidence>
<keyword evidence="1" id="KW-0479">Metal-binding</keyword>
<name>A0A8S0WI28_9FIRM</name>
<dbReference type="InterPro" id="IPR013154">
    <property type="entry name" value="ADH-like_N"/>
</dbReference>
<accession>A0A8S0WI28</accession>
<sequence>MLAASFMGEQKIALVDKEIPAIKSDEVLIKVAYTGLCGSDKRLFYLGTPVVPGHEISGTVIQIGVDVNTDIHKGTRVIVYIPLYCNSCNECRLGNYNRCENISGLIGWQVPGGYEEFMAVPAGNVIPIDDDISLDEAVLLLDTIGTPGHGIRMCIKAIGDNVAERALVIGCGPLGLGSLLVLKGMGIKEIYAYDPNVNRLHLALDFGARAYDAERSPEMHIVIEASGQEVARQMALHAVHAGGAVLLLGESSTPWTIVPSPEIRRKDCFYIRSFYFPLKEVKENVSLFKDNRTEFNKLISEVGSLKEIERMHIDFCEGKTIKPLVKLSVD</sequence>
<proteinExistence type="predicted"/>
<dbReference type="AlphaFoldDB" id="A0A8S0WI28"/>
<dbReference type="GO" id="GO:0016491">
    <property type="term" value="F:oxidoreductase activity"/>
    <property type="evidence" value="ECO:0007669"/>
    <property type="project" value="UniProtKB-KW"/>
</dbReference>
<evidence type="ECO:0000313" key="5">
    <source>
        <dbReference type="EMBL" id="CAA7603072.1"/>
    </source>
</evidence>
<feature type="domain" description="Alcohol dehydrogenase-like N-terminal" evidence="4">
    <location>
        <begin position="24"/>
        <end position="130"/>
    </location>
</feature>
<keyword evidence="7" id="KW-1185">Reference proteome</keyword>
<dbReference type="InterPro" id="IPR011032">
    <property type="entry name" value="GroES-like_sf"/>
</dbReference>
<evidence type="ECO:0000313" key="7">
    <source>
        <dbReference type="Proteomes" id="UP001071230"/>
    </source>
</evidence>
<dbReference type="Proteomes" id="UP000836597">
    <property type="component" value="Chromosome"/>
</dbReference>
<protein>
    <submittedName>
        <fullName evidence="5 6">Alcohol dehydrogenase</fullName>
        <ecNumber evidence="5">1.-.-.-</ecNumber>
    </submittedName>
</protein>
<dbReference type="RefSeq" id="WP_240986339.1">
    <property type="nucleotide sequence ID" value="NZ_CDGJ01000002.1"/>
</dbReference>
<reference evidence="5" key="2">
    <citation type="submission" date="2020-01" db="EMBL/GenBank/DDBJ databases">
        <authorList>
            <person name="Hornung B."/>
        </authorList>
    </citation>
    <scope>NUCLEOTIDE SEQUENCE</scope>
    <source>
        <strain evidence="5">PacBioINE</strain>
    </source>
</reference>
<dbReference type="PROSITE" id="PS00059">
    <property type="entry name" value="ADH_ZINC"/>
    <property type="match status" value="1"/>
</dbReference>
<dbReference type="Gene3D" id="3.90.180.10">
    <property type="entry name" value="Medium-chain alcohol dehydrogenases, catalytic domain"/>
    <property type="match status" value="1"/>
</dbReference>
<dbReference type="SUPFAM" id="SSF51735">
    <property type="entry name" value="NAD(P)-binding Rossmann-fold domains"/>
    <property type="match status" value="1"/>
</dbReference>
<dbReference type="InterPro" id="IPR036291">
    <property type="entry name" value="NAD(P)-bd_dom_sf"/>
</dbReference>
<dbReference type="EMBL" id="CDGJ01000002">
    <property type="protein sequence ID" value="CEJ05690.1"/>
    <property type="molecule type" value="Genomic_DNA"/>
</dbReference>
<dbReference type="Gene3D" id="3.40.50.720">
    <property type="entry name" value="NAD(P)-binding Rossmann-like Domain"/>
    <property type="match status" value="1"/>
</dbReference>
<evidence type="ECO:0000256" key="3">
    <source>
        <dbReference type="ARBA" id="ARBA00023002"/>
    </source>
</evidence>
<dbReference type="EC" id="1.-.-.-" evidence="5"/>
<organism evidence="5">
    <name type="scientific">Acididesulfobacillus acetoxydans</name>
    <dbReference type="NCBI Taxonomy" id="1561005"/>
    <lineage>
        <taxon>Bacteria</taxon>
        <taxon>Bacillati</taxon>
        <taxon>Bacillota</taxon>
        <taxon>Clostridia</taxon>
        <taxon>Eubacteriales</taxon>
        <taxon>Peptococcaceae</taxon>
        <taxon>Acididesulfobacillus</taxon>
    </lineage>
</organism>
<dbReference type="InterPro" id="IPR050129">
    <property type="entry name" value="Zn_alcohol_dh"/>
</dbReference>
<dbReference type="Pfam" id="PF08240">
    <property type="entry name" value="ADH_N"/>
    <property type="match status" value="1"/>
</dbReference>
<keyword evidence="3 5" id="KW-0560">Oxidoreductase</keyword>
<dbReference type="PANTHER" id="PTHR43401">
    <property type="entry name" value="L-THREONINE 3-DEHYDROGENASE"/>
    <property type="match status" value="1"/>
</dbReference>
<reference evidence="6" key="1">
    <citation type="submission" date="2014-11" db="EMBL/GenBank/DDBJ databases">
        <authorList>
            <person name="Hornung B.V."/>
        </authorList>
    </citation>
    <scope>NUCLEOTIDE SEQUENCE</scope>
    <source>
        <strain evidence="6">INE</strain>
    </source>
</reference>
<dbReference type="InterPro" id="IPR002328">
    <property type="entry name" value="ADH_Zn_CS"/>
</dbReference>
<dbReference type="SUPFAM" id="SSF50129">
    <property type="entry name" value="GroES-like"/>
    <property type="match status" value="1"/>
</dbReference>
<dbReference type="PANTHER" id="PTHR43401:SF2">
    <property type="entry name" value="L-THREONINE 3-DEHYDROGENASE"/>
    <property type="match status" value="1"/>
</dbReference>
<dbReference type="Proteomes" id="UP001071230">
    <property type="component" value="Unassembled WGS sequence"/>
</dbReference>
<evidence type="ECO:0000313" key="6">
    <source>
        <dbReference type="EMBL" id="CEJ05690.1"/>
    </source>
</evidence>
<gene>
    <name evidence="6" type="ORF">DEACI_0064</name>
    <name evidence="5" type="ORF">DEACI_3895</name>
</gene>
<dbReference type="GO" id="GO:0008270">
    <property type="term" value="F:zinc ion binding"/>
    <property type="evidence" value="ECO:0007669"/>
    <property type="project" value="InterPro"/>
</dbReference>
<evidence type="ECO:0000259" key="4">
    <source>
        <dbReference type="Pfam" id="PF08240"/>
    </source>
</evidence>
<dbReference type="KEGG" id="aacx:DEACI_3895"/>
<dbReference type="EMBL" id="LR746496">
    <property type="protein sequence ID" value="CAA7603072.1"/>
    <property type="molecule type" value="Genomic_DNA"/>
</dbReference>
<evidence type="ECO:0000256" key="2">
    <source>
        <dbReference type="ARBA" id="ARBA00022833"/>
    </source>
</evidence>
<keyword evidence="2" id="KW-0862">Zinc</keyword>